<reference evidence="2 3" key="1">
    <citation type="submission" date="2018-04" db="EMBL/GenBank/DDBJ databases">
        <title>WGS assembly of Panicum hallii var. hallii HAL2.</title>
        <authorList>
            <person name="Lovell J."/>
            <person name="Jenkins J."/>
            <person name="Lowry D."/>
            <person name="Mamidi S."/>
            <person name="Sreedasyam A."/>
            <person name="Weng X."/>
            <person name="Barry K."/>
            <person name="Bonette J."/>
            <person name="Campitelli B."/>
            <person name="Daum C."/>
            <person name="Gordon S."/>
            <person name="Gould B."/>
            <person name="Lipzen A."/>
            <person name="MacQueen A."/>
            <person name="Palacio-Mejia J."/>
            <person name="Plott C."/>
            <person name="Shakirov E."/>
            <person name="Shu S."/>
            <person name="Yoshinaga Y."/>
            <person name="Zane M."/>
            <person name="Rokhsar D."/>
            <person name="Grimwood J."/>
            <person name="Schmutz J."/>
            <person name="Juenger T."/>
        </authorList>
    </citation>
    <scope>NUCLEOTIDE SEQUENCE [LARGE SCALE GENOMIC DNA]</scope>
    <source>
        <strain evidence="3">cv. HAL2</strain>
        <strain evidence="2">HAL2</strain>
    </source>
</reference>
<dbReference type="AlphaFoldDB" id="A0A2T7ENT7"/>
<proteinExistence type="predicted"/>
<feature type="compositionally biased region" description="Low complexity" evidence="1">
    <location>
        <begin position="34"/>
        <end position="47"/>
    </location>
</feature>
<evidence type="ECO:0000313" key="3">
    <source>
        <dbReference type="Proteomes" id="UP000244336"/>
    </source>
</evidence>
<feature type="region of interest" description="Disordered" evidence="1">
    <location>
        <begin position="1"/>
        <end position="61"/>
    </location>
</feature>
<dbReference type="Gramene" id="PUZ69492">
    <property type="protein sequence ID" value="PUZ69492"/>
    <property type="gene ID" value="GQ55_2G113000"/>
</dbReference>
<name>A0A2T7ENT7_9POAL</name>
<feature type="compositionally biased region" description="Basic residues" evidence="1">
    <location>
        <begin position="11"/>
        <end position="28"/>
    </location>
</feature>
<evidence type="ECO:0000313" key="2">
    <source>
        <dbReference type="EMBL" id="PUZ69492.1"/>
    </source>
</evidence>
<feature type="compositionally biased region" description="Basic and acidic residues" evidence="1">
    <location>
        <begin position="1"/>
        <end position="10"/>
    </location>
</feature>
<evidence type="ECO:0000256" key="1">
    <source>
        <dbReference type="SAM" id="MobiDB-lite"/>
    </source>
</evidence>
<organism evidence="2 3">
    <name type="scientific">Panicum hallii var. hallii</name>
    <dbReference type="NCBI Taxonomy" id="1504633"/>
    <lineage>
        <taxon>Eukaryota</taxon>
        <taxon>Viridiplantae</taxon>
        <taxon>Streptophyta</taxon>
        <taxon>Embryophyta</taxon>
        <taxon>Tracheophyta</taxon>
        <taxon>Spermatophyta</taxon>
        <taxon>Magnoliopsida</taxon>
        <taxon>Liliopsida</taxon>
        <taxon>Poales</taxon>
        <taxon>Poaceae</taxon>
        <taxon>PACMAD clade</taxon>
        <taxon>Panicoideae</taxon>
        <taxon>Panicodae</taxon>
        <taxon>Paniceae</taxon>
        <taxon>Panicinae</taxon>
        <taxon>Panicum</taxon>
        <taxon>Panicum sect. Panicum</taxon>
    </lineage>
</organism>
<dbReference type="Gramene" id="PUZ69491">
    <property type="protein sequence ID" value="PUZ69491"/>
    <property type="gene ID" value="GQ55_2G113000"/>
</dbReference>
<accession>A0A2T7ENT7</accession>
<keyword evidence="3" id="KW-1185">Reference proteome</keyword>
<sequence>MLGIDLEPRFSRRRRRSVHPSVPHRRQTYAHPIPRATPSPTESSSERPTPPTVPATFRSCSRDRRAGKPLVRCSGRGGLAALATQVAKMEEEGEVQFASRVWCFL</sequence>
<protein>
    <submittedName>
        <fullName evidence="2">Uncharacterized protein</fullName>
    </submittedName>
</protein>
<gene>
    <name evidence="2" type="ORF">GQ55_2G113000</name>
</gene>
<dbReference type="EMBL" id="CM009750">
    <property type="protein sequence ID" value="PUZ69492.1"/>
    <property type="molecule type" value="Genomic_DNA"/>
</dbReference>
<dbReference type="Proteomes" id="UP000244336">
    <property type="component" value="Chromosome 2"/>
</dbReference>
<dbReference type="EMBL" id="CM009750">
    <property type="protein sequence ID" value="PUZ69491.1"/>
    <property type="molecule type" value="Genomic_DNA"/>
</dbReference>